<evidence type="ECO:0000313" key="2">
    <source>
        <dbReference type="EMBL" id="MBW63165.1"/>
    </source>
</evidence>
<evidence type="ECO:0000256" key="1">
    <source>
        <dbReference type="SAM" id="SignalP"/>
    </source>
</evidence>
<protein>
    <submittedName>
        <fullName evidence="2">Putative secreted protein</fullName>
    </submittedName>
</protein>
<dbReference type="EMBL" id="GGFJ01014024">
    <property type="protein sequence ID" value="MBW63165.1"/>
    <property type="molecule type" value="Transcribed_RNA"/>
</dbReference>
<feature type="signal peptide" evidence="1">
    <location>
        <begin position="1"/>
        <end position="19"/>
    </location>
</feature>
<name>A0A2M4CD49_9DIPT</name>
<sequence>MAACMAVVAVLVVGSEVSSEIVAPRSTVAVLTSTGLRVTTEQPLQLRSLPCTLMAVVVWLVSLRRSADWGQVLVV</sequence>
<proteinExistence type="predicted"/>
<feature type="chain" id="PRO_5014727525" evidence="1">
    <location>
        <begin position="20"/>
        <end position="75"/>
    </location>
</feature>
<accession>A0A2M4CD49</accession>
<organism evidence="2">
    <name type="scientific">Anopheles marajoara</name>
    <dbReference type="NCBI Taxonomy" id="58244"/>
    <lineage>
        <taxon>Eukaryota</taxon>
        <taxon>Metazoa</taxon>
        <taxon>Ecdysozoa</taxon>
        <taxon>Arthropoda</taxon>
        <taxon>Hexapoda</taxon>
        <taxon>Insecta</taxon>
        <taxon>Pterygota</taxon>
        <taxon>Neoptera</taxon>
        <taxon>Endopterygota</taxon>
        <taxon>Diptera</taxon>
        <taxon>Nematocera</taxon>
        <taxon>Culicoidea</taxon>
        <taxon>Culicidae</taxon>
        <taxon>Anophelinae</taxon>
        <taxon>Anopheles</taxon>
    </lineage>
</organism>
<dbReference type="AlphaFoldDB" id="A0A2M4CD49"/>
<reference evidence="2" key="1">
    <citation type="submission" date="2018-01" db="EMBL/GenBank/DDBJ databases">
        <title>An insight into the sialome of Amazonian anophelines.</title>
        <authorList>
            <person name="Ribeiro J.M."/>
            <person name="Scarpassa V."/>
            <person name="Calvo E."/>
        </authorList>
    </citation>
    <scope>NUCLEOTIDE SEQUENCE</scope>
    <source>
        <tissue evidence="2">Salivary glands</tissue>
    </source>
</reference>
<keyword evidence="1" id="KW-0732">Signal</keyword>